<name>A0ABR6WNV3_9FIRM</name>
<organism evidence="2 3">
    <name type="scientific">Acetobacterium tundrae</name>
    <dbReference type="NCBI Taxonomy" id="132932"/>
    <lineage>
        <taxon>Bacteria</taxon>
        <taxon>Bacillati</taxon>
        <taxon>Bacillota</taxon>
        <taxon>Clostridia</taxon>
        <taxon>Eubacteriales</taxon>
        <taxon>Eubacteriaceae</taxon>
        <taxon>Acetobacterium</taxon>
    </lineage>
</organism>
<evidence type="ECO:0000313" key="3">
    <source>
        <dbReference type="Proteomes" id="UP000653358"/>
    </source>
</evidence>
<reference evidence="2 3" key="1">
    <citation type="journal article" date="2020" name="mSystems">
        <title>Defining Genomic and Predicted Metabolic Features of the Acetobacterium Genus.</title>
        <authorList>
            <person name="Ross D.E."/>
            <person name="Marshall C.W."/>
            <person name="Gulliver D."/>
            <person name="May H.D."/>
            <person name="Norman R.S."/>
        </authorList>
    </citation>
    <scope>NUCLEOTIDE SEQUENCE [LARGE SCALE GENOMIC DNA]</scope>
    <source>
        <strain evidence="2 3">DSM 9173</strain>
    </source>
</reference>
<evidence type="ECO:0000259" key="1">
    <source>
        <dbReference type="Pfam" id="PF24032"/>
    </source>
</evidence>
<feature type="domain" description="YqbQ/XkdQ" evidence="1">
    <location>
        <begin position="68"/>
        <end position="335"/>
    </location>
</feature>
<comment type="caution">
    <text evidence="2">The sequence shown here is derived from an EMBL/GenBank/DDBJ whole genome shotgun (WGS) entry which is preliminary data.</text>
</comment>
<accession>A0ABR6WNV3</accession>
<dbReference type="EMBL" id="WJBB01000019">
    <property type="protein sequence ID" value="MBC3798019.1"/>
    <property type="molecule type" value="Genomic_DNA"/>
</dbReference>
<dbReference type="Pfam" id="PF24032">
    <property type="entry name" value="YQBQ"/>
    <property type="match status" value="1"/>
</dbReference>
<proteinExistence type="predicted"/>
<protein>
    <recommendedName>
        <fullName evidence="1">YqbQ/XkdQ domain-containing protein</fullName>
    </recommendedName>
</protein>
<evidence type="ECO:0000313" key="2">
    <source>
        <dbReference type="EMBL" id="MBC3798019.1"/>
    </source>
</evidence>
<dbReference type="RefSeq" id="WP_187389064.1">
    <property type="nucleotide sequence ID" value="NZ_WJBB01000019.1"/>
</dbReference>
<sequence length="338" mass="38139">MSRMINPATTDYKVMLLRGDGNKYNISQILTDLNWQEAEGDFVQKATISLANIKTSAGMSTEQLLSLCSLVFIFANDKEVFRGEIWEHDDATKPNTSTVTITICDRMIRFNQTKESVYYPEGQTTKILCEQTCQRSETPIKYSYVDYTHGKIVFKNKNVEDQLNELLTEAQSKNTGTKFVCQFEEGILKIRPRGYNADVYVLANDDNGKACITGIEVKTSLSNFVSRVNILGKADTDGREPIENIIDGDLQYGVLTEIIYRDDTSTSDDAITQANTMITERNKPAETITFSVPDVPFIRKGHKVKCLYSEGINGYFYVLSVTHNATQRTMDLKLERAV</sequence>
<dbReference type="Proteomes" id="UP000653358">
    <property type="component" value="Unassembled WGS sequence"/>
</dbReference>
<dbReference type="InterPro" id="IPR056937">
    <property type="entry name" value="YqbQ/XkdQ"/>
</dbReference>
<keyword evidence="3" id="KW-1185">Reference proteome</keyword>
<gene>
    <name evidence="2" type="ORF">GH807_13300</name>
</gene>